<accession>A0ABV1PKR7</accession>
<comment type="caution">
    <text evidence="2">The sequence shown here is derived from an EMBL/GenBank/DDBJ whole genome shotgun (WGS) entry which is preliminary data.</text>
</comment>
<dbReference type="NCBIfam" id="NF045617">
    <property type="entry name" value="mostly_LP"/>
    <property type="match status" value="1"/>
</dbReference>
<dbReference type="RefSeq" id="WP_349950947.1">
    <property type="nucleotide sequence ID" value="NZ_JBEHGX010000002.1"/>
</dbReference>
<name>A0ABV1PKR7_9ENTR</name>
<dbReference type="EMBL" id="JBEHGX010000002">
    <property type="protein sequence ID" value="MER0125433.1"/>
    <property type="molecule type" value="Genomic_DNA"/>
</dbReference>
<dbReference type="InterPro" id="IPR055903">
    <property type="entry name" value="DUF7480"/>
</dbReference>
<gene>
    <name evidence="2" type="ORF">ABQG75_06760</name>
</gene>
<evidence type="ECO:0000259" key="1">
    <source>
        <dbReference type="Pfam" id="PF24295"/>
    </source>
</evidence>
<feature type="domain" description="DUF7480" evidence="1">
    <location>
        <begin position="35"/>
        <end position="131"/>
    </location>
</feature>
<reference evidence="2 3" key="1">
    <citation type="submission" date="2024-06" db="EMBL/GenBank/DDBJ databases">
        <title>Fanconibacter daqui strain Q02 whole shotgun sequencing project.</title>
        <authorList>
            <person name="Rodrigues J.W.A."/>
            <person name="Viana L.C."/>
            <person name="Vieira E.C."/>
            <person name="Souza F.O.L."/>
            <person name="Alegria O.C."/>
            <person name="Patroca S."/>
            <person name="Cruz A.C.R."/>
            <person name="Nunes A.R.C."/>
        </authorList>
    </citation>
    <scope>NUCLEOTIDE SEQUENCE [LARGE SCALE GENOMIC DNA]</scope>
    <source>
        <strain evidence="2 3">Q02</strain>
    </source>
</reference>
<dbReference type="Proteomes" id="UP001447374">
    <property type="component" value="Unassembled WGS sequence"/>
</dbReference>
<dbReference type="InterPro" id="IPR054657">
    <property type="entry name" value="T6SS_periplasmic_put"/>
</dbReference>
<keyword evidence="3" id="KW-1185">Reference proteome</keyword>
<keyword evidence="2" id="KW-0449">Lipoprotein</keyword>
<dbReference type="PROSITE" id="PS51257">
    <property type="entry name" value="PROKAR_LIPOPROTEIN"/>
    <property type="match status" value="1"/>
</dbReference>
<dbReference type="Pfam" id="PF24295">
    <property type="entry name" value="DUF7480"/>
    <property type="match status" value="1"/>
</dbReference>
<evidence type="ECO:0000313" key="3">
    <source>
        <dbReference type="Proteomes" id="UP001447374"/>
    </source>
</evidence>
<sequence>MKTEICKTIRTVAVLAGLVMLTGCPGYGDIMVPSESTSVSMKGEEVCFFVANPKNYQPIFIAINPREIPIKERSFIDKPRLFVVKDQLCIPSSFYKFEDGKQYVIDYVLSPNGLDAGDKFTKRSVIVGVEMASGRAHLIKLNNDEY</sequence>
<proteinExistence type="predicted"/>
<organism evidence="2 3">
    <name type="scientific">Franconibacter daqui</name>
    <dbReference type="NCBI Taxonomy" id="2047724"/>
    <lineage>
        <taxon>Bacteria</taxon>
        <taxon>Pseudomonadati</taxon>
        <taxon>Pseudomonadota</taxon>
        <taxon>Gammaproteobacteria</taxon>
        <taxon>Enterobacterales</taxon>
        <taxon>Enterobacteriaceae</taxon>
        <taxon>Franconibacter</taxon>
    </lineage>
</organism>
<protein>
    <submittedName>
        <fullName evidence="2">T6SS immunity periplasmic lipoprotein</fullName>
    </submittedName>
</protein>
<evidence type="ECO:0000313" key="2">
    <source>
        <dbReference type="EMBL" id="MER0125433.1"/>
    </source>
</evidence>